<feature type="domain" description="NADP-dependent oxidoreductase" evidence="2">
    <location>
        <begin position="25"/>
        <end position="313"/>
    </location>
</feature>
<name>A0A4V3CZ31_LABRH</name>
<dbReference type="InterPro" id="IPR020471">
    <property type="entry name" value="AKR"/>
</dbReference>
<keyword evidence="4" id="KW-1185">Reference proteome</keyword>
<keyword evidence="1" id="KW-0560">Oxidoreductase</keyword>
<accession>A0A4V3CZ31</accession>
<dbReference type="InterPro" id="IPR036812">
    <property type="entry name" value="NAD(P)_OxRdtase_dom_sf"/>
</dbReference>
<dbReference type="SUPFAM" id="SSF51430">
    <property type="entry name" value="NAD(P)-linked oxidoreductase"/>
    <property type="match status" value="1"/>
</dbReference>
<dbReference type="Gene3D" id="3.20.20.100">
    <property type="entry name" value="NADP-dependent oxidoreductase domain"/>
    <property type="match status" value="1"/>
</dbReference>
<dbReference type="PROSITE" id="PS51257">
    <property type="entry name" value="PROKAR_LIPOPROTEIN"/>
    <property type="match status" value="1"/>
</dbReference>
<comment type="caution">
    <text evidence="3">The sequence shown here is derived from an EMBL/GenBank/DDBJ whole genome shotgun (WGS) entry which is preliminary data.</text>
</comment>
<dbReference type="InterPro" id="IPR050791">
    <property type="entry name" value="Aldo-Keto_reductase"/>
</dbReference>
<proteinExistence type="predicted"/>
<gene>
    <name evidence="3" type="ORF">EV186_104486</name>
</gene>
<evidence type="ECO:0000259" key="2">
    <source>
        <dbReference type="Pfam" id="PF00248"/>
    </source>
</evidence>
<dbReference type="PRINTS" id="PR00069">
    <property type="entry name" value="ALDKETRDTASE"/>
</dbReference>
<reference evidence="3 4" key="1">
    <citation type="submission" date="2019-03" db="EMBL/GenBank/DDBJ databases">
        <title>Genomic Encyclopedia of Type Strains, Phase IV (KMG-IV): sequencing the most valuable type-strain genomes for metagenomic binning, comparative biology and taxonomic classification.</title>
        <authorList>
            <person name="Goeker M."/>
        </authorList>
    </citation>
    <scope>NUCLEOTIDE SEQUENCE [LARGE SCALE GENOMIC DNA]</scope>
    <source>
        <strain evidence="3 4">DSM 45361</strain>
    </source>
</reference>
<sequence>MDRWLTGADDGAMTQRKLGALATPAIGLGCMGLSQGYGPAQESVAEAVHAALDAGIVLFDTAMSYGMGHNESVLGAALSDVDSEVQVATKVGIVRDDAGVRLDAAPERIRGYCEASLRRLGREHLDLYYLHRVDPAYPIEEQIGALADLVAAGLVRHLGVSEVSADQLRRACATAPIAAVQLEWSLAWRAPEDDIVPAARELGVGLVAYSPLGRGLLTGAAESRDPATSAFRRTDPRFSADALSRNAKQTETIAAIADRLGATPGQVALAWLLAQGDDVVAIPGSRRPQRIRENAGAAELTLDDQTMAELTAVAAGFVGDRTSFAVDRTRRAGA</sequence>
<dbReference type="EMBL" id="SNXZ01000004">
    <property type="protein sequence ID" value="TDP96498.1"/>
    <property type="molecule type" value="Genomic_DNA"/>
</dbReference>
<dbReference type="PANTHER" id="PTHR43625:SF40">
    <property type="entry name" value="ALDO-KETO REDUCTASE YAKC [NADP(+)]"/>
    <property type="match status" value="1"/>
</dbReference>
<evidence type="ECO:0000313" key="3">
    <source>
        <dbReference type="EMBL" id="TDP96498.1"/>
    </source>
</evidence>
<dbReference type="GO" id="GO:0005737">
    <property type="term" value="C:cytoplasm"/>
    <property type="evidence" value="ECO:0007669"/>
    <property type="project" value="TreeGrafter"/>
</dbReference>
<protein>
    <submittedName>
        <fullName evidence="3">Aryl-alcohol dehydrogenase-like predicted oxidoreductase</fullName>
    </submittedName>
</protein>
<dbReference type="Pfam" id="PF00248">
    <property type="entry name" value="Aldo_ket_red"/>
    <property type="match status" value="1"/>
</dbReference>
<evidence type="ECO:0000256" key="1">
    <source>
        <dbReference type="ARBA" id="ARBA00023002"/>
    </source>
</evidence>
<dbReference type="Proteomes" id="UP000295444">
    <property type="component" value="Unassembled WGS sequence"/>
</dbReference>
<dbReference type="PANTHER" id="PTHR43625">
    <property type="entry name" value="AFLATOXIN B1 ALDEHYDE REDUCTASE"/>
    <property type="match status" value="1"/>
</dbReference>
<organism evidence="3 4">
    <name type="scientific">Labedaea rhizosphaerae</name>
    <dbReference type="NCBI Taxonomy" id="598644"/>
    <lineage>
        <taxon>Bacteria</taxon>
        <taxon>Bacillati</taxon>
        <taxon>Actinomycetota</taxon>
        <taxon>Actinomycetes</taxon>
        <taxon>Pseudonocardiales</taxon>
        <taxon>Pseudonocardiaceae</taxon>
        <taxon>Labedaea</taxon>
    </lineage>
</organism>
<dbReference type="InterPro" id="IPR023210">
    <property type="entry name" value="NADP_OxRdtase_dom"/>
</dbReference>
<dbReference type="GO" id="GO:0016491">
    <property type="term" value="F:oxidoreductase activity"/>
    <property type="evidence" value="ECO:0007669"/>
    <property type="project" value="UniProtKB-KW"/>
</dbReference>
<dbReference type="AlphaFoldDB" id="A0A4V3CZ31"/>
<evidence type="ECO:0000313" key="4">
    <source>
        <dbReference type="Proteomes" id="UP000295444"/>
    </source>
</evidence>